<comment type="caution">
    <text evidence="1">The sequence shown here is derived from an EMBL/GenBank/DDBJ whole genome shotgun (WGS) entry which is preliminary data.</text>
</comment>
<dbReference type="EMBL" id="BART01013369">
    <property type="protein sequence ID" value="GAG76444.1"/>
    <property type="molecule type" value="Genomic_DNA"/>
</dbReference>
<sequence>MGDIKSARELAMEKIEKLGEPSDEERLKWKYVPEGEKLAARYIKIGCNLVDELSQYEEKVKQCIIEGAGEILIRNIDLPKSDLAKRNNKKAMEGLKVIKSNKVDVENVYSKIRRLFNHYMEQGEQQRKQAYASLKIEFEAKIQQAV</sequence>
<name>X1A3V4_9ZZZZ</name>
<reference evidence="1" key="1">
    <citation type="journal article" date="2014" name="Front. Microbiol.">
        <title>High frequency of phylogenetically diverse reductive dehalogenase-homologous genes in deep subseafloor sedimentary metagenomes.</title>
        <authorList>
            <person name="Kawai M."/>
            <person name="Futagami T."/>
            <person name="Toyoda A."/>
            <person name="Takaki Y."/>
            <person name="Nishi S."/>
            <person name="Hori S."/>
            <person name="Arai W."/>
            <person name="Tsubouchi T."/>
            <person name="Morono Y."/>
            <person name="Uchiyama I."/>
            <person name="Ito T."/>
            <person name="Fujiyama A."/>
            <person name="Inagaki F."/>
            <person name="Takami H."/>
        </authorList>
    </citation>
    <scope>NUCLEOTIDE SEQUENCE</scope>
    <source>
        <strain evidence="1">Expedition CK06-06</strain>
    </source>
</reference>
<organism evidence="1">
    <name type="scientific">marine sediment metagenome</name>
    <dbReference type="NCBI Taxonomy" id="412755"/>
    <lineage>
        <taxon>unclassified sequences</taxon>
        <taxon>metagenomes</taxon>
        <taxon>ecological metagenomes</taxon>
    </lineage>
</organism>
<evidence type="ECO:0000313" key="1">
    <source>
        <dbReference type="EMBL" id="GAG76444.1"/>
    </source>
</evidence>
<accession>X1A3V4</accession>
<protein>
    <submittedName>
        <fullName evidence="1">Uncharacterized protein</fullName>
    </submittedName>
</protein>
<dbReference type="AlphaFoldDB" id="X1A3V4"/>
<proteinExistence type="predicted"/>
<feature type="non-terminal residue" evidence="1">
    <location>
        <position position="146"/>
    </location>
</feature>
<gene>
    <name evidence="1" type="ORF">S01H4_27373</name>
</gene>